<proteinExistence type="predicted"/>
<evidence type="ECO:0000313" key="2">
    <source>
        <dbReference type="EMBL" id="UFZ05446.1"/>
    </source>
</evidence>
<sequence length="127" mass="13118">MASAPVFVGVPKTWQAALSAANTNRDGTGLLVTLVSAGASGSRVDSLAIIASGITTAGAIRFFLNDGTNKYLRKERLVSAITPSTAISVFEDEVNFSNGLVLPSGWSLMAATHNAEAFKVFAQGGDL</sequence>
<feature type="transmembrane region" description="Helical" evidence="1">
    <location>
        <begin position="46"/>
        <end position="64"/>
    </location>
</feature>
<reference evidence="2" key="1">
    <citation type="journal article" date="2024" name="Antonie Van Leeuwenhoek">
        <title>Bradyrhizobium ontarionense sp. nov., a novel bacterial symbiont isolated from Aeschynomene indica (Indian jointvetch), harbours photosynthesis, nitrogen fixation and nitrous oxide (N2O) reductase genes.</title>
        <authorList>
            <person name="Bromfield E.S.P."/>
            <person name="Cloutier S."/>
        </authorList>
    </citation>
    <scope>NUCLEOTIDE SEQUENCE</scope>
    <source>
        <strain evidence="2">A19</strain>
    </source>
</reference>
<evidence type="ECO:0000256" key="1">
    <source>
        <dbReference type="SAM" id="Phobius"/>
    </source>
</evidence>
<protein>
    <submittedName>
        <fullName evidence="2">Uncharacterized protein</fullName>
    </submittedName>
</protein>
<keyword evidence="1" id="KW-0472">Membrane</keyword>
<accession>A0ABY3RDI4</accession>
<keyword evidence="1" id="KW-0812">Transmembrane</keyword>
<gene>
    <name evidence="2" type="ORF">LQG66_03780</name>
</gene>
<keyword evidence="3" id="KW-1185">Reference proteome</keyword>
<dbReference type="Proteomes" id="UP001431010">
    <property type="component" value="Chromosome"/>
</dbReference>
<organism evidence="2 3">
    <name type="scientific">Bradyrhizobium ontarionense</name>
    <dbReference type="NCBI Taxonomy" id="2898149"/>
    <lineage>
        <taxon>Bacteria</taxon>
        <taxon>Pseudomonadati</taxon>
        <taxon>Pseudomonadota</taxon>
        <taxon>Alphaproteobacteria</taxon>
        <taxon>Hyphomicrobiales</taxon>
        <taxon>Nitrobacteraceae</taxon>
        <taxon>Bradyrhizobium</taxon>
    </lineage>
</organism>
<dbReference type="RefSeq" id="WP_231323554.1">
    <property type="nucleotide sequence ID" value="NZ_CP088156.1"/>
</dbReference>
<dbReference type="EMBL" id="CP088156">
    <property type="protein sequence ID" value="UFZ05446.1"/>
    <property type="molecule type" value="Genomic_DNA"/>
</dbReference>
<keyword evidence="1" id="KW-1133">Transmembrane helix</keyword>
<name>A0ABY3RDI4_9BRAD</name>
<evidence type="ECO:0000313" key="3">
    <source>
        <dbReference type="Proteomes" id="UP001431010"/>
    </source>
</evidence>